<evidence type="ECO:0000313" key="1">
    <source>
        <dbReference type="EMBL" id="DBA31694.1"/>
    </source>
</evidence>
<sequence>MSKYLIAIEQQVYPEHVGPDAAKYNHKIKSFYLNFCYTSQGLEGFVHPGCRAAAGGPLSMHLPGFISSQRVAGKQAHKRAVCCLRIWSFCRDTDTPRHCRTDSATVEESTVIC</sequence>
<reference evidence="1" key="1">
    <citation type="thesis" date="2020" institute="ProQuest LLC" country="789 East Eisenhower Parkway, Ann Arbor, MI, USA">
        <title>Comparative Genomics and Chromosome Evolution.</title>
        <authorList>
            <person name="Mudd A.B."/>
        </authorList>
    </citation>
    <scope>NUCLEOTIDE SEQUENCE</scope>
    <source>
        <strain evidence="1">1538</strain>
        <tissue evidence="1">Blood</tissue>
    </source>
</reference>
<keyword evidence="2" id="KW-1185">Reference proteome</keyword>
<dbReference type="Proteomes" id="UP001181693">
    <property type="component" value="Unassembled WGS sequence"/>
</dbReference>
<organism evidence="1 2">
    <name type="scientific">Pyxicephalus adspersus</name>
    <name type="common">African bullfrog</name>
    <dbReference type="NCBI Taxonomy" id="30357"/>
    <lineage>
        <taxon>Eukaryota</taxon>
        <taxon>Metazoa</taxon>
        <taxon>Chordata</taxon>
        <taxon>Craniata</taxon>
        <taxon>Vertebrata</taxon>
        <taxon>Euteleostomi</taxon>
        <taxon>Amphibia</taxon>
        <taxon>Batrachia</taxon>
        <taxon>Anura</taxon>
        <taxon>Neobatrachia</taxon>
        <taxon>Ranoidea</taxon>
        <taxon>Pyxicephalidae</taxon>
        <taxon>Pyxicephalinae</taxon>
        <taxon>Pyxicephalus</taxon>
    </lineage>
</organism>
<accession>A0AAV3AJN6</accession>
<name>A0AAV3AJN6_PYXAD</name>
<proteinExistence type="predicted"/>
<dbReference type="EMBL" id="DYDO01000002">
    <property type="protein sequence ID" value="DBA31694.1"/>
    <property type="molecule type" value="Genomic_DNA"/>
</dbReference>
<evidence type="ECO:0000313" key="2">
    <source>
        <dbReference type="Proteomes" id="UP001181693"/>
    </source>
</evidence>
<dbReference type="AlphaFoldDB" id="A0AAV3AJN6"/>
<protein>
    <submittedName>
        <fullName evidence="1">Uncharacterized protein</fullName>
    </submittedName>
</protein>
<gene>
    <name evidence="1" type="ORF">GDO54_007486</name>
</gene>
<comment type="caution">
    <text evidence="1">The sequence shown here is derived from an EMBL/GenBank/DDBJ whole genome shotgun (WGS) entry which is preliminary data.</text>
</comment>